<protein>
    <recommendedName>
        <fullName evidence="3">Peptidyl-tRNA hydrolase</fullName>
        <ecNumber evidence="1">3.1.1.29</ecNumber>
    </recommendedName>
</protein>
<accession>A0A8D4VNF6</accession>
<name>A0A8D4VNF6_9GAMM</name>
<dbReference type="Pfam" id="PF01195">
    <property type="entry name" value="Pept_tRNA_hydro"/>
    <property type="match status" value="1"/>
</dbReference>
<dbReference type="EMBL" id="AP019782">
    <property type="protein sequence ID" value="BBL69762.1"/>
    <property type="molecule type" value="Genomic_DNA"/>
</dbReference>
<dbReference type="InterPro" id="IPR001328">
    <property type="entry name" value="Pept_tRNA_hydro"/>
</dbReference>
<dbReference type="PANTHER" id="PTHR17224">
    <property type="entry name" value="PEPTIDYL-TRNA HYDROLASE"/>
    <property type="match status" value="1"/>
</dbReference>
<evidence type="ECO:0000256" key="1">
    <source>
        <dbReference type="ARBA" id="ARBA00013260"/>
    </source>
</evidence>
<dbReference type="Proteomes" id="UP000824988">
    <property type="component" value="Chromosome"/>
</dbReference>
<dbReference type="PANTHER" id="PTHR17224:SF1">
    <property type="entry name" value="PEPTIDYL-TRNA HYDROLASE"/>
    <property type="match status" value="1"/>
</dbReference>
<evidence type="ECO:0000256" key="3">
    <source>
        <dbReference type="ARBA" id="ARBA00050038"/>
    </source>
</evidence>
<reference evidence="4" key="1">
    <citation type="submission" date="2019-06" db="EMBL/GenBank/DDBJ databases">
        <title>Complete genome sequence of Methylogaea oryzae strain JCM16910.</title>
        <authorList>
            <person name="Asakawa S."/>
        </authorList>
    </citation>
    <scope>NUCLEOTIDE SEQUENCE</scope>
    <source>
        <strain evidence="4">E10</strain>
    </source>
</reference>
<dbReference type="PROSITE" id="PS01196">
    <property type="entry name" value="PEPT_TRNA_HYDROL_2"/>
    <property type="match status" value="1"/>
</dbReference>
<proteinExistence type="inferred from homology"/>
<gene>
    <name evidence="4" type="ORF">MoryE10_03680</name>
</gene>
<dbReference type="GO" id="GO:0004045">
    <property type="term" value="F:peptidyl-tRNA hydrolase activity"/>
    <property type="evidence" value="ECO:0007669"/>
    <property type="project" value="UniProtKB-EC"/>
</dbReference>
<dbReference type="InterPro" id="IPR018171">
    <property type="entry name" value="Pept_tRNA_hydro_CS"/>
</dbReference>
<dbReference type="EC" id="3.1.1.29" evidence="1"/>
<evidence type="ECO:0000313" key="4">
    <source>
        <dbReference type="EMBL" id="BBL69762.1"/>
    </source>
</evidence>
<evidence type="ECO:0000313" key="5">
    <source>
        <dbReference type="Proteomes" id="UP000824988"/>
    </source>
</evidence>
<evidence type="ECO:0000256" key="2">
    <source>
        <dbReference type="ARBA" id="ARBA00038063"/>
    </source>
</evidence>
<organism evidence="4 5">
    <name type="scientific">Methylogaea oryzae</name>
    <dbReference type="NCBI Taxonomy" id="1295382"/>
    <lineage>
        <taxon>Bacteria</taxon>
        <taxon>Pseudomonadati</taxon>
        <taxon>Pseudomonadota</taxon>
        <taxon>Gammaproteobacteria</taxon>
        <taxon>Methylococcales</taxon>
        <taxon>Methylococcaceae</taxon>
        <taxon>Methylogaea</taxon>
    </lineage>
</organism>
<dbReference type="NCBIfam" id="TIGR00447">
    <property type="entry name" value="pth"/>
    <property type="match status" value="1"/>
</dbReference>
<dbReference type="KEGG" id="moz:MoryE10_03680"/>
<keyword evidence="5" id="KW-1185">Reference proteome</keyword>
<dbReference type="AlphaFoldDB" id="A0A8D4VNF6"/>
<sequence>MQGMVAVWRRSGGTVYLLKPMTYMNRSGLSVRALASFYRIDPSDMLVVHDELEFVPGVARLKRGGGHGGHNGLRDITAHLSGDFLRLRLGIGRPVQRERVASYVLERAPLAERQVLDEAIERSLSVLSWVLEGDVQRAMNSLNAI</sequence>
<comment type="similarity">
    <text evidence="2">Belongs to the PTH family.</text>
</comment>